<dbReference type="AlphaFoldDB" id="A0AA39MG45"/>
<dbReference type="Proteomes" id="UP001175211">
    <property type="component" value="Unassembled WGS sequence"/>
</dbReference>
<name>A0AA39MG45_ARMTA</name>
<keyword evidence="2" id="KW-1185">Reference proteome</keyword>
<evidence type="ECO:0000313" key="2">
    <source>
        <dbReference type="Proteomes" id="UP001175211"/>
    </source>
</evidence>
<sequence length="246" mass="27914">MGTADYLNIARGYISFKCNEHSTYSLPNVLPRSLEFTSQFFSLNMHAVILTEITRMSCVIVHPETIFGSNSMLAFIFLPSLNHLSISYKGNHSHTASANDDVVPMLQRSNCVLKTLKLSMGQMISDPLHLLQCDSSSSLEEIAIFSFPVDLIRDILSRPYAINDTAFFLPKLRYIEIDVSSPSLSAGEYESLENCIMPFLESREAGGVVLESFYVHAQMEYVMSESFERCLRFYICRYDHNDPQPF</sequence>
<proteinExistence type="predicted"/>
<protein>
    <submittedName>
        <fullName evidence="1">Uncharacterized protein</fullName>
    </submittedName>
</protein>
<dbReference type="EMBL" id="JAUEPS010000216">
    <property type="protein sequence ID" value="KAK0433591.1"/>
    <property type="molecule type" value="Genomic_DNA"/>
</dbReference>
<accession>A0AA39MG45</accession>
<reference evidence="1" key="1">
    <citation type="submission" date="2023-06" db="EMBL/GenBank/DDBJ databases">
        <authorList>
            <consortium name="Lawrence Berkeley National Laboratory"/>
            <person name="Ahrendt S."/>
            <person name="Sahu N."/>
            <person name="Indic B."/>
            <person name="Wong-Bajracharya J."/>
            <person name="Merenyi Z."/>
            <person name="Ke H.-M."/>
            <person name="Monk M."/>
            <person name="Kocsube S."/>
            <person name="Drula E."/>
            <person name="Lipzen A."/>
            <person name="Balint B."/>
            <person name="Henrissat B."/>
            <person name="Andreopoulos B."/>
            <person name="Martin F.M."/>
            <person name="Harder C.B."/>
            <person name="Rigling D."/>
            <person name="Ford K.L."/>
            <person name="Foster G.D."/>
            <person name="Pangilinan J."/>
            <person name="Papanicolaou A."/>
            <person name="Barry K."/>
            <person name="LaButti K."/>
            <person name="Viragh M."/>
            <person name="Koriabine M."/>
            <person name="Yan M."/>
            <person name="Riley R."/>
            <person name="Champramary S."/>
            <person name="Plett K.L."/>
            <person name="Tsai I.J."/>
            <person name="Slot J."/>
            <person name="Sipos G."/>
            <person name="Plett J."/>
            <person name="Nagy L.G."/>
            <person name="Grigoriev I.V."/>
        </authorList>
    </citation>
    <scope>NUCLEOTIDE SEQUENCE</scope>
    <source>
        <strain evidence="1">CCBAS 213</strain>
    </source>
</reference>
<organism evidence="1 2">
    <name type="scientific">Armillaria tabescens</name>
    <name type="common">Ringless honey mushroom</name>
    <name type="synonym">Agaricus tabescens</name>
    <dbReference type="NCBI Taxonomy" id="1929756"/>
    <lineage>
        <taxon>Eukaryota</taxon>
        <taxon>Fungi</taxon>
        <taxon>Dikarya</taxon>
        <taxon>Basidiomycota</taxon>
        <taxon>Agaricomycotina</taxon>
        <taxon>Agaricomycetes</taxon>
        <taxon>Agaricomycetidae</taxon>
        <taxon>Agaricales</taxon>
        <taxon>Marasmiineae</taxon>
        <taxon>Physalacriaceae</taxon>
        <taxon>Desarmillaria</taxon>
    </lineage>
</organism>
<dbReference type="GeneID" id="85358547"/>
<evidence type="ECO:0000313" key="1">
    <source>
        <dbReference type="EMBL" id="KAK0433591.1"/>
    </source>
</evidence>
<gene>
    <name evidence="1" type="ORF">EV420DRAFT_1599305</name>
</gene>
<comment type="caution">
    <text evidence="1">The sequence shown here is derived from an EMBL/GenBank/DDBJ whole genome shotgun (WGS) entry which is preliminary data.</text>
</comment>
<dbReference type="RefSeq" id="XP_060321549.1">
    <property type="nucleotide sequence ID" value="XM_060474999.1"/>
</dbReference>